<keyword evidence="4" id="KW-1185">Reference proteome</keyword>
<dbReference type="SUPFAM" id="SSF50475">
    <property type="entry name" value="FMN-binding split barrel"/>
    <property type="match status" value="1"/>
</dbReference>
<dbReference type="Gene3D" id="2.30.110.10">
    <property type="entry name" value="Electron Transport, Fmn-binding Protein, Chain A"/>
    <property type="match status" value="1"/>
</dbReference>
<dbReference type="RefSeq" id="WP_200314086.1">
    <property type="nucleotide sequence ID" value="NZ_JAENJH010000001.1"/>
</dbReference>
<evidence type="ECO:0000313" key="4">
    <source>
        <dbReference type="Proteomes" id="UP000635245"/>
    </source>
</evidence>
<dbReference type="GO" id="GO:0005829">
    <property type="term" value="C:cytosol"/>
    <property type="evidence" value="ECO:0007669"/>
    <property type="project" value="TreeGrafter"/>
</dbReference>
<dbReference type="InterPro" id="IPR012349">
    <property type="entry name" value="Split_barrel_FMN-bd"/>
</dbReference>
<dbReference type="NCBIfam" id="TIGR03668">
    <property type="entry name" value="Rv0121_F420"/>
    <property type="match status" value="1"/>
</dbReference>
<organism evidence="3 4">
    <name type="scientific">Prauserella cavernicola</name>
    <dbReference type="NCBI Taxonomy" id="2800127"/>
    <lineage>
        <taxon>Bacteria</taxon>
        <taxon>Bacillati</taxon>
        <taxon>Actinomycetota</taxon>
        <taxon>Actinomycetes</taxon>
        <taxon>Pseudonocardiales</taxon>
        <taxon>Pseudonocardiaceae</taxon>
        <taxon>Prauserella</taxon>
    </lineage>
</organism>
<dbReference type="InterPro" id="IPR019967">
    <property type="entry name" value="F420-dep_enz_PPOX_Rv0121"/>
</dbReference>
<dbReference type="InterPro" id="IPR052019">
    <property type="entry name" value="F420H2_bilvrd_red/Heme_oxyg"/>
</dbReference>
<feature type="domain" description="Pyridoxamine 5'-phosphate oxidase N-terminal" evidence="2">
    <location>
        <begin position="6"/>
        <end position="114"/>
    </location>
</feature>
<evidence type="ECO:0000313" key="3">
    <source>
        <dbReference type="EMBL" id="MBK1783058.1"/>
    </source>
</evidence>
<evidence type="ECO:0000259" key="2">
    <source>
        <dbReference type="Pfam" id="PF01243"/>
    </source>
</evidence>
<gene>
    <name evidence="3" type="ORF">JHE00_01885</name>
</gene>
<dbReference type="EMBL" id="JAENJH010000001">
    <property type="protein sequence ID" value="MBK1783058.1"/>
    <property type="molecule type" value="Genomic_DNA"/>
</dbReference>
<evidence type="ECO:0000256" key="1">
    <source>
        <dbReference type="ARBA" id="ARBA00023002"/>
    </source>
</evidence>
<sequence>MRLDEREARRRFAGARVARLATVGADGTPHLVPVTFAVAGGTVAFVIDAKPKSTTDLRRLRNIAANPNVSFLVDHYDDDWTRLWWVRADGAAATVPAEGRLYDLLREKYPQYVDTPPEGPLVRTEVSAWRGWSARR</sequence>
<dbReference type="PANTHER" id="PTHR35176:SF2">
    <property type="entry name" value="F420H(2)-DEPENDENT REDUCTASE RV1155"/>
    <property type="match status" value="1"/>
</dbReference>
<dbReference type="Pfam" id="PF01243">
    <property type="entry name" value="PNPOx_N"/>
    <property type="match status" value="1"/>
</dbReference>
<reference evidence="3" key="1">
    <citation type="submission" date="2020-12" db="EMBL/GenBank/DDBJ databases">
        <title>Prauserella sp. ASG 168, a novel actinomycete isolated from cave rock.</title>
        <authorList>
            <person name="Suriyachadkun C."/>
        </authorList>
    </citation>
    <scope>NUCLEOTIDE SEQUENCE</scope>
    <source>
        <strain evidence="3">ASG 168</strain>
    </source>
</reference>
<protein>
    <submittedName>
        <fullName evidence="3">TIGR03668 family PPOX class F420-dependent oxidoreductase</fullName>
    </submittedName>
</protein>
<keyword evidence="1" id="KW-0560">Oxidoreductase</keyword>
<proteinExistence type="predicted"/>
<comment type="caution">
    <text evidence="3">The sequence shown here is derived from an EMBL/GenBank/DDBJ whole genome shotgun (WGS) entry which is preliminary data.</text>
</comment>
<dbReference type="GO" id="GO:0070967">
    <property type="term" value="F:coenzyme F420 binding"/>
    <property type="evidence" value="ECO:0007669"/>
    <property type="project" value="TreeGrafter"/>
</dbReference>
<name>A0A934V402_9PSEU</name>
<dbReference type="PANTHER" id="PTHR35176">
    <property type="entry name" value="HEME OXYGENASE HI_0854-RELATED"/>
    <property type="match status" value="1"/>
</dbReference>
<accession>A0A934V402</accession>
<dbReference type="Proteomes" id="UP000635245">
    <property type="component" value="Unassembled WGS sequence"/>
</dbReference>
<dbReference type="InterPro" id="IPR011576">
    <property type="entry name" value="Pyridox_Oxase_N"/>
</dbReference>
<dbReference type="AlphaFoldDB" id="A0A934V402"/>
<dbReference type="GO" id="GO:0016627">
    <property type="term" value="F:oxidoreductase activity, acting on the CH-CH group of donors"/>
    <property type="evidence" value="ECO:0007669"/>
    <property type="project" value="TreeGrafter"/>
</dbReference>